<reference evidence="1 2" key="1">
    <citation type="submission" date="2020-07" db="EMBL/GenBank/DDBJ databases">
        <title>Sequencing the genomes of 1000 actinobacteria strains.</title>
        <authorList>
            <person name="Klenk H.-P."/>
        </authorList>
    </citation>
    <scope>NUCLEOTIDE SEQUENCE [LARGE SCALE GENOMIC DNA]</scope>
    <source>
        <strain evidence="1 2">DSM 42178</strain>
    </source>
</reference>
<dbReference type="RefSeq" id="WP_179813650.1">
    <property type="nucleotide sequence ID" value="NZ_JACBZD010000001.1"/>
</dbReference>
<sequence>MQLREELSRTRMPVPSQYLEEVAGMVEEWEHPSDVPPLETEMLGGGGGWGGGGGGGLLLLSVGKPKK</sequence>
<keyword evidence="2" id="KW-1185">Reference proteome</keyword>
<dbReference type="Proteomes" id="UP000567795">
    <property type="component" value="Unassembled WGS sequence"/>
</dbReference>
<evidence type="ECO:0000313" key="2">
    <source>
        <dbReference type="Proteomes" id="UP000567795"/>
    </source>
</evidence>
<dbReference type="AlphaFoldDB" id="A0A852ZSK1"/>
<evidence type="ECO:0000313" key="1">
    <source>
        <dbReference type="EMBL" id="NYI04805.1"/>
    </source>
</evidence>
<organism evidence="1 2">
    <name type="scientific">Allostreptomyces psammosilenae</name>
    <dbReference type="NCBI Taxonomy" id="1892865"/>
    <lineage>
        <taxon>Bacteria</taxon>
        <taxon>Bacillati</taxon>
        <taxon>Actinomycetota</taxon>
        <taxon>Actinomycetes</taxon>
        <taxon>Kitasatosporales</taxon>
        <taxon>Streptomycetaceae</taxon>
        <taxon>Allostreptomyces</taxon>
    </lineage>
</organism>
<accession>A0A852ZSK1</accession>
<name>A0A852ZSK1_9ACTN</name>
<dbReference type="EMBL" id="JACBZD010000001">
    <property type="protein sequence ID" value="NYI04805.1"/>
    <property type="molecule type" value="Genomic_DNA"/>
</dbReference>
<comment type="caution">
    <text evidence="1">The sequence shown here is derived from an EMBL/GenBank/DDBJ whole genome shotgun (WGS) entry which is preliminary data.</text>
</comment>
<gene>
    <name evidence="1" type="ORF">FHU37_001748</name>
</gene>
<proteinExistence type="predicted"/>
<protein>
    <submittedName>
        <fullName evidence="1">Uncharacterized protein</fullName>
    </submittedName>
</protein>